<dbReference type="HOGENOM" id="CLU_005679_13_5_1"/>
<feature type="transmembrane region" description="Helical" evidence="2">
    <location>
        <begin position="402"/>
        <end position="422"/>
    </location>
</feature>
<sequence length="496" mass="56876">MIEEQRLMSTAESSVVDDTSPGPFTTEALRKSTIYLSKSSLSQTAKRLLVFLLPTFLQSSYDPRTPSNQPHPTAWLDGMRGLAALMVFLYHLSYSTHDVYTAYNPSHKDFLRLPLIRSFYNGNFMVSIFFVVSGFALSWKPVMQMRKAEIGELGRRLGRSLVRRGVRLYAPCFASTFVILVLLRLGGYEWTRGLAVDGKRLVGHREYHPQRCEGLGVWCKDMAGFVNPFSAEGMEMDGHLWTIKVEYRASIILYVTQLGLCQLRTRYRMLSLICLIAWAHQVDRWEMVLFYGGFILAELAVRRDTLAALHTFDHSHPKSGLLWSTIYILAFICGLYLGGQPERQFEHAPGWSLLYSLIPKYIKDWHRYWTGWGALLLVWSTSNHRSLQRMFTNCVSQYLSRISFSLYLVHGAVIHTLGYGLLEISWRLIGTNTRLRKEGCFVLMASCVLVVTIWLADIFTRVVDVPSVQFARWLEERCIAKKQIKVEPARREGAIV</sequence>
<dbReference type="AlphaFoldDB" id="A0A074WZS4"/>
<protein>
    <recommendedName>
        <fullName evidence="3">Acyltransferase 3 domain-containing protein</fullName>
    </recommendedName>
</protein>
<organism evidence="4 5">
    <name type="scientific">Aureobasidium pullulans EXF-150</name>
    <dbReference type="NCBI Taxonomy" id="1043002"/>
    <lineage>
        <taxon>Eukaryota</taxon>
        <taxon>Fungi</taxon>
        <taxon>Dikarya</taxon>
        <taxon>Ascomycota</taxon>
        <taxon>Pezizomycotina</taxon>
        <taxon>Dothideomycetes</taxon>
        <taxon>Dothideomycetidae</taxon>
        <taxon>Dothideales</taxon>
        <taxon>Saccotheciaceae</taxon>
        <taxon>Aureobasidium</taxon>
    </lineage>
</organism>
<feature type="transmembrane region" description="Helical" evidence="2">
    <location>
        <begin position="442"/>
        <end position="463"/>
    </location>
</feature>
<accession>A0A074WZS4</accession>
<evidence type="ECO:0000313" key="4">
    <source>
        <dbReference type="EMBL" id="KEQ78690.1"/>
    </source>
</evidence>
<dbReference type="InterPro" id="IPR002656">
    <property type="entry name" value="Acyl_transf_3_dom"/>
</dbReference>
<feature type="compositionally biased region" description="Polar residues" evidence="1">
    <location>
        <begin position="7"/>
        <end position="17"/>
    </location>
</feature>
<dbReference type="PANTHER" id="PTHR23028">
    <property type="entry name" value="ACETYLTRANSFERASE"/>
    <property type="match status" value="1"/>
</dbReference>
<feature type="transmembrane region" description="Helical" evidence="2">
    <location>
        <begin position="166"/>
        <end position="185"/>
    </location>
</feature>
<dbReference type="RefSeq" id="XP_029754877.1">
    <property type="nucleotide sequence ID" value="XM_029903251.1"/>
</dbReference>
<evidence type="ECO:0000313" key="5">
    <source>
        <dbReference type="Proteomes" id="UP000030706"/>
    </source>
</evidence>
<dbReference type="GO" id="GO:0016747">
    <property type="term" value="F:acyltransferase activity, transferring groups other than amino-acyl groups"/>
    <property type="evidence" value="ECO:0007669"/>
    <property type="project" value="InterPro"/>
</dbReference>
<proteinExistence type="predicted"/>
<dbReference type="Proteomes" id="UP000030706">
    <property type="component" value="Unassembled WGS sequence"/>
</dbReference>
<evidence type="ECO:0000256" key="1">
    <source>
        <dbReference type="SAM" id="MobiDB-lite"/>
    </source>
</evidence>
<gene>
    <name evidence="4" type="ORF">M438DRAFT_329452</name>
</gene>
<name>A0A074WZS4_AURPU</name>
<reference evidence="4 5" key="1">
    <citation type="journal article" date="2014" name="BMC Genomics">
        <title>Genome sequencing of four Aureobasidium pullulans varieties: biotechnological potential, stress tolerance, and description of new species.</title>
        <authorList>
            <person name="Gostin Ar C."/>
            <person name="Ohm R.A."/>
            <person name="Kogej T."/>
            <person name="Sonjak S."/>
            <person name="Turk M."/>
            <person name="Zajc J."/>
            <person name="Zalar P."/>
            <person name="Grube M."/>
            <person name="Sun H."/>
            <person name="Han J."/>
            <person name="Sharma A."/>
            <person name="Chiniquy J."/>
            <person name="Ngan C.Y."/>
            <person name="Lipzen A."/>
            <person name="Barry K."/>
            <person name="Grigoriev I.V."/>
            <person name="Gunde-Cimerman N."/>
        </authorList>
    </citation>
    <scope>NUCLEOTIDE SEQUENCE [LARGE SCALE GENOMIC DNA]</scope>
    <source>
        <strain evidence="4 5">EXF-150</strain>
    </source>
</reference>
<feature type="domain" description="Acyltransferase 3" evidence="3">
    <location>
        <begin position="74"/>
        <end position="460"/>
    </location>
</feature>
<evidence type="ECO:0000259" key="3">
    <source>
        <dbReference type="Pfam" id="PF01757"/>
    </source>
</evidence>
<keyword evidence="2" id="KW-1133">Transmembrane helix</keyword>
<keyword evidence="2" id="KW-0472">Membrane</keyword>
<feature type="transmembrane region" description="Helical" evidence="2">
    <location>
        <begin position="321"/>
        <end position="339"/>
    </location>
</feature>
<keyword evidence="2" id="KW-0812">Transmembrane</keyword>
<feature type="transmembrane region" description="Helical" evidence="2">
    <location>
        <begin position="119"/>
        <end position="139"/>
    </location>
</feature>
<dbReference type="InterPro" id="IPR050879">
    <property type="entry name" value="Acyltransferase_3"/>
</dbReference>
<dbReference type="GeneID" id="40745557"/>
<dbReference type="Pfam" id="PF01757">
    <property type="entry name" value="Acyl_transf_3"/>
    <property type="match status" value="1"/>
</dbReference>
<evidence type="ECO:0000256" key="2">
    <source>
        <dbReference type="SAM" id="Phobius"/>
    </source>
</evidence>
<dbReference type="PANTHER" id="PTHR23028:SF134">
    <property type="entry name" value="PUTATIVE (AFU_ORTHOLOGUE AFUA_4G08520)-RELATED"/>
    <property type="match status" value="1"/>
</dbReference>
<dbReference type="STRING" id="1043002.A0A074WZS4"/>
<feature type="region of interest" description="Disordered" evidence="1">
    <location>
        <begin position="1"/>
        <end position="22"/>
    </location>
</feature>
<feature type="transmembrane region" description="Helical" evidence="2">
    <location>
        <begin position="74"/>
        <end position="93"/>
    </location>
</feature>
<dbReference type="EMBL" id="KL585016">
    <property type="protein sequence ID" value="KEQ78690.1"/>
    <property type="molecule type" value="Genomic_DNA"/>
</dbReference>
<keyword evidence="5" id="KW-1185">Reference proteome</keyword>